<comment type="subcellular location">
    <subcellularLocation>
        <location evidence="1 7">Cell membrane</location>
        <topology evidence="1 7">Multi-pass membrane protein</topology>
    </subcellularLocation>
</comment>
<keyword evidence="6 7" id="KW-0472">Membrane</keyword>
<dbReference type="GO" id="GO:0005886">
    <property type="term" value="C:plasma membrane"/>
    <property type="evidence" value="ECO:0007669"/>
    <property type="project" value="UniProtKB-SubCell"/>
</dbReference>
<proteinExistence type="inferred from homology"/>
<dbReference type="Gene3D" id="1.10.3720.10">
    <property type="entry name" value="MetI-like"/>
    <property type="match status" value="1"/>
</dbReference>
<evidence type="ECO:0000313" key="9">
    <source>
        <dbReference type="EMBL" id="ODN68580.1"/>
    </source>
</evidence>
<dbReference type="InterPro" id="IPR000515">
    <property type="entry name" value="MetI-like"/>
</dbReference>
<keyword evidence="4 7" id="KW-0812">Transmembrane</keyword>
<keyword evidence="5 7" id="KW-1133">Transmembrane helix</keyword>
<evidence type="ECO:0000256" key="6">
    <source>
        <dbReference type="ARBA" id="ARBA00023136"/>
    </source>
</evidence>
<evidence type="ECO:0000256" key="5">
    <source>
        <dbReference type="ARBA" id="ARBA00022989"/>
    </source>
</evidence>
<dbReference type="GO" id="GO:0055085">
    <property type="term" value="P:transmembrane transport"/>
    <property type="evidence" value="ECO:0007669"/>
    <property type="project" value="InterPro"/>
</dbReference>
<keyword evidence="10" id="KW-1185">Reference proteome</keyword>
<feature type="transmembrane region" description="Helical" evidence="7">
    <location>
        <begin position="114"/>
        <end position="136"/>
    </location>
</feature>
<gene>
    <name evidence="9" type="primary">ssuC_6</name>
    <name evidence="9" type="ORF">A6302_04128</name>
</gene>
<evidence type="ECO:0000256" key="4">
    <source>
        <dbReference type="ARBA" id="ARBA00022692"/>
    </source>
</evidence>
<dbReference type="PROSITE" id="PS50928">
    <property type="entry name" value="ABC_TM1"/>
    <property type="match status" value="1"/>
</dbReference>
<dbReference type="Proteomes" id="UP000094622">
    <property type="component" value="Unassembled WGS sequence"/>
</dbReference>
<keyword evidence="2 7" id="KW-0813">Transport</keyword>
<dbReference type="EMBL" id="MCRJ01000157">
    <property type="protein sequence ID" value="ODN68580.1"/>
    <property type="molecule type" value="Genomic_DNA"/>
</dbReference>
<dbReference type="Pfam" id="PF00528">
    <property type="entry name" value="BPD_transp_1"/>
    <property type="match status" value="1"/>
</dbReference>
<name>A0A1E3GX16_9HYPH</name>
<reference evidence="9 10" key="1">
    <citation type="submission" date="2016-07" db="EMBL/GenBank/DDBJ databases">
        <title>Draft Genome Sequence of Methylobrevis pamukkalensis PK2.</title>
        <authorList>
            <person name="Vasilenko O.V."/>
            <person name="Doronina N.V."/>
            <person name="Shmareva M.N."/>
            <person name="Tarlachkov S.V."/>
            <person name="Mustakhimov I."/>
            <person name="Trotsenko Y.A."/>
        </authorList>
    </citation>
    <scope>NUCLEOTIDE SEQUENCE [LARGE SCALE GENOMIC DNA]</scope>
    <source>
        <strain evidence="9 10">PK2</strain>
    </source>
</reference>
<evidence type="ECO:0000313" key="10">
    <source>
        <dbReference type="Proteomes" id="UP000094622"/>
    </source>
</evidence>
<evidence type="ECO:0000256" key="7">
    <source>
        <dbReference type="RuleBase" id="RU363032"/>
    </source>
</evidence>
<dbReference type="AlphaFoldDB" id="A0A1E3GX16"/>
<evidence type="ECO:0000256" key="3">
    <source>
        <dbReference type="ARBA" id="ARBA00022475"/>
    </source>
</evidence>
<feature type="domain" description="ABC transmembrane type-1" evidence="8">
    <location>
        <begin position="72"/>
        <end position="242"/>
    </location>
</feature>
<comment type="caution">
    <text evidence="9">The sequence shown here is derived from an EMBL/GenBank/DDBJ whole genome shotgun (WGS) entry which is preliminary data.</text>
</comment>
<dbReference type="SUPFAM" id="SSF161098">
    <property type="entry name" value="MetI-like"/>
    <property type="match status" value="1"/>
</dbReference>
<evidence type="ECO:0000259" key="8">
    <source>
        <dbReference type="PROSITE" id="PS50928"/>
    </source>
</evidence>
<dbReference type="CDD" id="cd06261">
    <property type="entry name" value="TM_PBP2"/>
    <property type="match status" value="1"/>
</dbReference>
<organism evidence="9 10">
    <name type="scientific">Methylobrevis pamukkalensis</name>
    <dbReference type="NCBI Taxonomy" id="1439726"/>
    <lineage>
        <taxon>Bacteria</taxon>
        <taxon>Pseudomonadati</taxon>
        <taxon>Pseudomonadota</taxon>
        <taxon>Alphaproteobacteria</taxon>
        <taxon>Hyphomicrobiales</taxon>
        <taxon>Pleomorphomonadaceae</taxon>
        <taxon>Methylobrevis</taxon>
    </lineage>
</organism>
<accession>A0A1E3GX16</accession>
<dbReference type="InterPro" id="IPR035906">
    <property type="entry name" value="MetI-like_sf"/>
</dbReference>
<dbReference type="PANTHER" id="PTHR30151">
    <property type="entry name" value="ALKANE SULFONATE ABC TRANSPORTER-RELATED, MEMBRANE SUBUNIT"/>
    <property type="match status" value="1"/>
</dbReference>
<dbReference type="PATRIC" id="fig|1439726.3.peg.4362"/>
<comment type="similarity">
    <text evidence="7">Belongs to the binding-protein-dependent transport system permease family.</text>
</comment>
<sequence>MSERREDQGRGEQAGGRRGVVRALRLGGEILIAGAIVVALWQAVVIVFAPPPFMLPAPRAVATTLVTRFGFLGGQALVTFTEIILGLACGVVLGTLSGLLVGGSPRLSRVVTPILVVSQTLPVFAIAPLLVLWFGFGLASKVVMATIIIYFPITSAFADGLRRTDPGLLDLARLWRAGRWQTLMLIRMPAALPGLVSGIRVAAVFAPIGAVVGEWVGARRGSASSCCSRTLGCRPTCCSPRW</sequence>
<feature type="transmembrane region" description="Helical" evidence="7">
    <location>
        <begin position="69"/>
        <end position="102"/>
    </location>
</feature>
<keyword evidence="3" id="KW-1003">Cell membrane</keyword>
<feature type="transmembrane region" description="Helical" evidence="7">
    <location>
        <begin position="26"/>
        <end position="49"/>
    </location>
</feature>
<protein>
    <submittedName>
        <fullName evidence="9">Putative aliphatic sulfonates transport permease protein SsuC</fullName>
    </submittedName>
</protein>
<evidence type="ECO:0000256" key="1">
    <source>
        <dbReference type="ARBA" id="ARBA00004651"/>
    </source>
</evidence>
<evidence type="ECO:0000256" key="2">
    <source>
        <dbReference type="ARBA" id="ARBA00022448"/>
    </source>
</evidence>
<dbReference type="PANTHER" id="PTHR30151:SF20">
    <property type="entry name" value="ABC TRANSPORTER PERMEASE PROTEIN HI_0355-RELATED"/>
    <property type="match status" value="1"/>
</dbReference>